<reference evidence="1" key="1">
    <citation type="journal article" date="2019" name="Sci. Rep.">
        <title>Draft genome of Tanacetum cinerariifolium, the natural source of mosquito coil.</title>
        <authorList>
            <person name="Yamashiro T."/>
            <person name="Shiraishi A."/>
            <person name="Satake H."/>
            <person name="Nakayama K."/>
        </authorList>
    </citation>
    <scope>NUCLEOTIDE SEQUENCE</scope>
</reference>
<accession>A0A6L2P4D0</accession>
<dbReference type="AlphaFoldDB" id="A0A6L2P4D0"/>
<gene>
    <name evidence="1" type="ORF">Tci_064140</name>
</gene>
<proteinExistence type="predicted"/>
<name>A0A6L2P4D0_TANCI</name>
<organism evidence="1">
    <name type="scientific">Tanacetum cinerariifolium</name>
    <name type="common">Dalmatian daisy</name>
    <name type="synonym">Chrysanthemum cinerariifolium</name>
    <dbReference type="NCBI Taxonomy" id="118510"/>
    <lineage>
        <taxon>Eukaryota</taxon>
        <taxon>Viridiplantae</taxon>
        <taxon>Streptophyta</taxon>
        <taxon>Embryophyta</taxon>
        <taxon>Tracheophyta</taxon>
        <taxon>Spermatophyta</taxon>
        <taxon>Magnoliopsida</taxon>
        <taxon>eudicotyledons</taxon>
        <taxon>Gunneridae</taxon>
        <taxon>Pentapetalae</taxon>
        <taxon>asterids</taxon>
        <taxon>campanulids</taxon>
        <taxon>Asterales</taxon>
        <taxon>Asteraceae</taxon>
        <taxon>Asteroideae</taxon>
        <taxon>Anthemideae</taxon>
        <taxon>Anthemidinae</taxon>
        <taxon>Tanacetum</taxon>
    </lineage>
</organism>
<protein>
    <submittedName>
        <fullName evidence="1">Uncharacterized protein</fullName>
    </submittedName>
</protein>
<dbReference type="EMBL" id="BKCJ010010564">
    <property type="protein sequence ID" value="GEU92162.1"/>
    <property type="molecule type" value="Genomic_DNA"/>
</dbReference>
<evidence type="ECO:0000313" key="1">
    <source>
        <dbReference type="EMBL" id="GEU92162.1"/>
    </source>
</evidence>
<comment type="caution">
    <text evidence="1">The sequence shown here is derived from an EMBL/GenBank/DDBJ whole genome shotgun (WGS) entry which is preliminary data.</text>
</comment>
<sequence>MYRCYHTINPPHFLMENKNGALCLAGEKWLDVGYALPPVWNVWPVVKRQEQGTEEWSCRRVSGFSGELCIQKPIDFWCTMKVFKLDANANGCGCL</sequence>